<feature type="non-terminal residue" evidence="2">
    <location>
        <position position="206"/>
    </location>
</feature>
<dbReference type="InterPro" id="IPR048354">
    <property type="entry name" value="TOD1_MUCI70_glycTrfase_dom"/>
</dbReference>
<evidence type="ECO:0000259" key="1">
    <source>
        <dbReference type="Pfam" id="PF04765"/>
    </source>
</evidence>
<organism evidence="2 3">
    <name type="scientific">Leclercia adecarboxylata</name>
    <dbReference type="NCBI Taxonomy" id="83655"/>
    <lineage>
        <taxon>Bacteria</taxon>
        <taxon>Pseudomonadati</taxon>
        <taxon>Pseudomonadota</taxon>
        <taxon>Gammaproteobacteria</taxon>
        <taxon>Enterobacterales</taxon>
        <taxon>Enterobacteriaceae</taxon>
        <taxon>Leclercia</taxon>
    </lineage>
</organism>
<reference evidence="2 3" key="1">
    <citation type="submission" date="2024-01" db="EMBL/GenBank/DDBJ databases">
        <title>Comparative Genomics of Leclercia adecarboxylata Strains Isolated from Several Sources.</title>
        <authorList>
            <person name="Yescas-Zazueta V."/>
            <person name="Balbuena-Alonso M.G."/>
            <person name="Valencia D."/>
            <person name="Mendez-Pfeiffer P.A."/>
            <person name="Ballesteros-Monrreal M.G."/>
            <person name="Rocha-Gracia R.D.C."/>
            <person name="Barrios-Villa E."/>
        </authorList>
    </citation>
    <scope>NUCLEOTIDE SEQUENCE [LARGE SCALE GENOMIC DNA]</scope>
    <source>
        <strain evidence="2 3">33MEM</strain>
    </source>
</reference>
<name>A0ABU6ICJ5_9ENTR</name>
<accession>A0ABU6ICJ5</accession>
<evidence type="ECO:0000313" key="2">
    <source>
        <dbReference type="EMBL" id="MEC3939317.1"/>
    </source>
</evidence>
<dbReference type="EMBL" id="JAYMCU010000133">
    <property type="protein sequence ID" value="MEC3939317.1"/>
    <property type="molecule type" value="Genomic_DNA"/>
</dbReference>
<dbReference type="Proteomes" id="UP001357437">
    <property type="component" value="Unassembled WGS sequence"/>
</dbReference>
<comment type="caution">
    <text evidence="2">The sequence shown here is derived from an EMBL/GenBank/DDBJ whole genome shotgun (WGS) entry which is preliminary data.</text>
</comment>
<keyword evidence="3" id="KW-1185">Reference proteome</keyword>
<feature type="domain" description="TOD1/MUCI70 glycosyltransferase-like" evidence="1">
    <location>
        <begin position="83"/>
        <end position="200"/>
    </location>
</feature>
<evidence type="ECO:0000313" key="3">
    <source>
        <dbReference type="Proteomes" id="UP001357437"/>
    </source>
</evidence>
<dbReference type="RefSeq" id="WP_326293249.1">
    <property type="nucleotide sequence ID" value="NZ_JAYMCU010000133.1"/>
</dbReference>
<proteinExistence type="predicted"/>
<gene>
    <name evidence="2" type="ORF">VOF76_24665</name>
</gene>
<dbReference type="Pfam" id="PF04765">
    <property type="entry name" value="TOD1_MUCI70"/>
    <property type="match status" value="1"/>
</dbReference>
<sequence length="206" mass="24399">MKKVAIYTCVTGGYDEIKAPHCINPNIDYICFSDKEISLPFPWKLQILNNNLLLSHFDLKDLNRAIKINPEKYGYLNGYELIIYIDGSIEIISDLSDLIDSLMISDHDFFMYEHFMRTCVYDEAMECNLIGHDWYWKIRKQMIEYKRKGFPKNYGLFECSIICRKPNVAVSTFMEKWFEKYMSGVKRDQLSFTYTAWELNHSIISL</sequence>
<protein>
    <submittedName>
        <fullName evidence="2">Glycosyltransferase domain-containing protein</fullName>
    </submittedName>
</protein>